<feature type="compositionally biased region" description="Basic and acidic residues" evidence="1">
    <location>
        <begin position="76"/>
        <end position="86"/>
    </location>
</feature>
<reference evidence="2" key="1">
    <citation type="submission" date="2018-02" db="EMBL/GenBank/DDBJ databases">
        <authorList>
            <person name="Cohen D.B."/>
            <person name="Kent A.D."/>
        </authorList>
    </citation>
    <scope>NUCLEOTIDE SEQUENCE</scope>
</reference>
<organism evidence="2">
    <name type="scientific">Fagus sylvatica</name>
    <name type="common">Beechnut</name>
    <dbReference type="NCBI Taxonomy" id="28930"/>
    <lineage>
        <taxon>Eukaryota</taxon>
        <taxon>Viridiplantae</taxon>
        <taxon>Streptophyta</taxon>
        <taxon>Embryophyta</taxon>
        <taxon>Tracheophyta</taxon>
        <taxon>Spermatophyta</taxon>
        <taxon>Magnoliopsida</taxon>
        <taxon>eudicotyledons</taxon>
        <taxon>Gunneridae</taxon>
        <taxon>Pentapetalae</taxon>
        <taxon>rosids</taxon>
        <taxon>fabids</taxon>
        <taxon>Fagales</taxon>
        <taxon>Fagaceae</taxon>
        <taxon>Fagus</taxon>
    </lineage>
</organism>
<feature type="compositionally biased region" description="Polar residues" evidence="1">
    <location>
        <begin position="1"/>
        <end position="15"/>
    </location>
</feature>
<gene>
    <name evidence="2" type="ORF">FSB_LOCUS15339</name>
</gene>
<accession>A0A2N9F965</accession>
<feature type="region of interest" description="Disordered" evidence="1">
    <location>
        <begin position="232"/>
        <end position="301"/>
    </location>
</feature>
<protein>
    <submittedName>
        <fullName evidence="2">Uncharacterized protein</fullName>
    </submittedName>
</protein>
<name>A0A2N9F965_FAGSY</name>
<evidence type="ECO:0000256" key="1">
    <source>
        <dbReference type="SAM" id="MobiDB-lite"/>
    </source>
</evidence>
<evidence type="ECO:0000313" key="2">
    <source>
        <dbReference type="EMBL" id="SPC87457.1"/>
    </source>
</evidence>
<proteinExistence type="predicted"/>
<feature type="region of interest" description="Disordered" evidence="1">
    <location>
        <begin position="70"/>
        <end position="101"/>
    </location>
</feature>
<dbReference type="EMBL" id="OIVN01000923">
    <property type="protein sequence ID" value="SPC87457.1"/>
    <property type="molecule type" value="Genomic_DNA"/>
</dbReference>
<dbReference type="AlphaFoldDB" id="A0A2N9F965"/>
<sequence length="301" mass="34055">MNSQIEKVTVYSGNGKNPMVIPEGEHPISETDLSSNNDNRWPEGSPSEKALQRLIVRSEVRDERKLEPSHLYCKRSKTDRESRAIEPKNSMSSNDRTGDERNMDTILSDSQQLGPRAETLKQEGCFSYNAQLPDRQELFRPSWNLDQKMTLGIRNTPTTSVREIISCEAKLASAQGLYLQKIGRRNKAVLKIPELSHRRCRACAQSLPDSQQVDPQAWARWKEDTFMHNVELSDRQDFPGSSQNPDRKNVLQRTKNTPAAPVRGTVSREPKLGFLRAQNLEKEGSAKFPTVPRTPKSDVGS</sequence>
<feature type="region of interest" description="Disordered" evidence="1">
    <location>
        <begin position="1"/>
        <end position="52"/>
    </location>
</feature>